<feature type="compositionally biased region" description="Polar residues" evidence="2">
    <location>
        <begin position="1184"/>
        <end position="1195"/>
    </location>
</feature>
<dbReference type="EMBL" id="MU004231">
    <property type="protein sequence ID" value="KAF2673744.1"/>
    <property type="molecule type" value="Genomic_DNA"/>
</dbReference>
<dbReference type="SMART" id="SM00317">
    <property type="entry name" value="SET"/>
    <property type="match status" value="1"/>
</dbReference>
<dbReference type="InterPro" id="IPR046341">
    <property type="entry name" value="SET_dom_sf"/>
</dbReference>
<dbReference type="GO" id="GO:0070210">
    <property type="term" value="C:Rpd3L-Expanded complex"/>
    <property type="evidence" value="ECO:0007669"/>
    <property type="project" value="TreeGrafter"/>
</dbReference>
<feature type="compositionally biased region" description="Polar residues" evidence="2">
    <location>
        <begin position="294"/>
        <end position="304"/>
    </location>
</feature>
<feature type="compositionally biased region" description="Basic and acidic residues" evidence="2">
    <location>
        <begin position="1269"/>
        <end position="1279"/>
    </location>
</feature>
<feature type="compositionally biased region" description="Low complexity" evidence="2">
    <location>
        <begin position="1105"/>
        <end position="1114"/>
    </location>
</feature>
<dbReference type="PROSITE" id="PS50280">
    <property type="entry name" value="SET"/>
    <property type="match status" value="1"/>
</dbReference>
<feature type="compositionally biased region" description="Low complexity" evidence="2">
    <location>
        <begin position="790"/>
        <end position="799"/>
    </location>
</feature>
<protein>
    <recommendedName>
        <fullName evidence="3">SET domain-containing protein</fullName>
    </recommendedName>
</protein>
<name>A0A6A6US39_9PEZI</name>
<dbReference type="PANTHER" id="PTHR46462:SF3">
    <property type="entry name" value="UPSET, ISOFORM A"/>
    <property type="match status" value="1"/>
</dbReference>
<feature type="region of interest" description="Disordered" evidence="2">
    <location>
        <begin position="109"/>
        <end position="128"/>
    </location>
</feature>
<feature type="region of interest" description="Disordered" evidence="2">
    <location>
        <begin position="260"/>
        <end position="378"/>
    </location>
</feature>
<dbReference type="GO" id="GO:0034967">
    <property type="term" value="C:Set3 complex"/>
    <property type="evidence" value="ECO:0007669"/>
    <property type="project" value="TreeGrafter"/>
</dbReference>
<keyword evidence="5" id="KW-1185">Reference proteome</keyword>
<evidence type="ECO:0000313" key="5">
    <source>
        <dbReference type="Proteomes" id="UP000799302"/>
    </source>
</evidence>
<dbReference type="PANTHER" id="PTHR46462">
    <property type="entry name" value="UPSET, ISOFORM A"/>
    <property type="match status" value="1"/>
</dbReference>
<feature type="compositionally biased region" description="Polar residues" evidence="2">
    <location>
        <begin position="813"/>
        <end position="827"/>
    </location>
</feature>
<organism evidence="4 5">
    <name type="scientific">Microthyrium microscopicum</name>
    <dbReference type="NCBI Taxonomy" id="703497"/>
    <lineage>
        <taxon>Eukaryota</taxon>
        <taxon>Fungi</taxon>
        <taxon>Dikarya</taxon>
        <taxon>Ascomycota</taxon>
        <taxon>Pezizomycotina</taxon>
        <taxon>Dothideomycetes</taxon>
        <taxon>Dothideomycetes incertae sedis</taxon>
        <taxon>Microthyriales</taxon>
        <taxon>Microthyriaceae</taxon>
        <taxon>Microthyrium</taxon>
    </lineage>
</organism>
<proteinExistence type="predicted"/>
<evidence type="ECO:0000259" key="3">
    <source>
        <dbReference type="PROSITE" id="PS50280"/>
    </source>
</evidence>
<dbReference type="GO" id="GO:0006355">
    <property type="term" value="P:regulation of DNA-templated transcription"/>
    <property type="evidence" value="ECO:0007669"/>
    <property type="project" value="TreeGrafter"/>
</dbReference>
<feature type="compositionally biased region" description="Polar residues" evidence="2">
    <location>
        <begin position="749"/>
        <end position="764"/>
    </location>
</feature>
<feature type="compositionally biased region" description="Polar residues" evidence="2">
    <location>
        <begin position="363"/>
        <end position="378"/>
    </location>
</feature>
<dbReference type="Proteomes" id="UP000799302">
    <property type="component" value="Unassembled WGS sequence"/>
</dbReference>
<dbReference type="GO" id="GO:0006325">
    <property type="term" value="P:chromatin organization"/>
    <property type="evidence" value="ECO:0007669"/>
    <property type="project" value="UniProtKB-KW"/>
</dbReference>
<dbReference type="InterPro" id="IPR001214">
    <property type="entry name" value="SET_dom"/>
</dbReference>
<feature type="compositionally biased region" description="Low complexity" evidence="2">
    <location>
        <begin position="1253"/>
        <end position="1264"/>
    </location>
</feature>
<feature type="region of interest" description="Disordered" evidence="2">
    <location>
        <begin position="1161"/>
        <end position="1288"/>
    </location>
</feature>
<feature type="region of interest" description="Disordered" evidence="2">
    <location>
        <begin position="637"/>
        <end position="766"/>
    </location>
</feature>
<dbReference type="SUPFAM" id="SSF57903">
    <property type="entry name" value="FYVE/PHD zinc finger"/>
    <property type="match status" value="1"/>
</dbReference>
<gene>
    <name evidence="4" type="ORF">BT63DRAFT_451802</name>
</gene>
<dbReference type="InterPro" id="IPR011011">
    <property type="entry name" value="Znf_FYVE_PHD"/>
</dbReference>
<dbReference type="InterPro" id="IPR013083">
    <property type="entry name" value="Znf_RING/FYVE/PHD"/>
</dbReference>
<feature type="compositionally biased region" description="Basic residues" evidence="2">
    <location>
        <begin position="278"/>
        <end position="291"/>
    </location>
</feature>
<feature type="compositionally biased region" description="Polar residues" evidence="2">
    <location>
        <begin position="691"/>
        <end position="701"/>
    </location>
</feature>
<reference evidence="4" key="1">
    <citation type="journal article" date="2020" name="Stud. Mycol.">
        <title>101 Dothideomycetes genomes: a test case for predicting lifestyles and emergence of pathogens.</title>
        <authorList>
            <person name="Haridas S."/>
            <person name="Albert R."/>
            <person name="Binder M."/>
            <person name="Bloem J."/>
            <person name="Labutti K."/>
            <person name="Salamov A."/>
            <person name="Andreopoulos B."/>
            <person name="Baker S."/>
            <person name="Barry K."/>
            <person name="Bills G."/>
            <person name="Bluhm B."/>
            <person name="Cannon C."/>
            <person name="Castanera R."/>
            <person name="Culley D."/>
            <person name="Daum C."/>
            <person name="Ezra D."/>
            <person name="Gonzalez J."/>
            <person name="Henrissat B."/>
            <person name="Kuo A."/>
            <person name="Liang C."/>
            <person name="Lipzen A."/>
            <person name="Lutzoni F."/>
            <person name="Magnuson J."/>
            <person name="Mondo S."/>
            <person name="Nolan M."/>
            <person name="Ohm R."/>
            <person name="Pangilinan J."/>
            <person name="Park H.-J."/>
            <person name="Ramirez L."/>
            <person name="Alfaro M."/>
            <person name="Sun H."/>
            <person name="Tritt A."/>
            <person name="Yoshinaga Y."/>
            <person name="Zwiers L.-H."/>
            <person name="Turgeon B."/>
            <person name="Goodwin S."/>
            <person name="Spatafora J."/>
            <person name="Crous P."/>
            <person name="Grigoriev I."/>
        </authorList>
    </citation>
    <scope>NUCLEOTIDE SEQUENCE</scope>
    <source>
        <strain evidence="4">CBS 115976</strain>
    </source>
</reference>
<evidence type="ECO:0000256" key="1">
    <source>
        <dbReference type="ARBA" id="ARBA00022853"/>
    </source>
</evidence>
<feature type="region of interest" description="Disordered" evidence="2">
    <location>
        <begin position="783"/>
        <end position="928"/>
    </location>
</feature>
<evidence type="ECO:0000313" key="4">
    <source>
        <dbReference type="EMBL" id="KAF2673744.1"/>
    </source>
</evidence>
<keyword evidence="1" id="KW-0156">Chromatin regulator</keyword>
<evidence type="ECO:0000256" key="2">
    <source>
        <dbReference type="SAM" id="MobiDB-lite"/>
    </source>
</evidence>
<dbReference type="OrthoDB" id="1928087at2759"/>
<accession>A0A6A6US39</accession>
<feature type="compositionally biased region" description="Low complexity" evidence="2">
    <location>
        <begin position="875"/>
        <end position="902"/>
    </location>
</feature>
<sequence length="1288" mass="140373">MASLQVVFGVRQRVEIGLDFSNHQTQGSTVQTRSSCRIRGGVKRRIKDDARVKKERKMVIDTATNGRQFIYSMSTAGQPLAGWLGQCNNAAEKTARATSNLQQNRVKSEGGQLHGCHMPSPSRDRHDTATHDSLIPHLDRFIHLTSSCDPDKHYVEALNPYCRMTELSPPNHIQEPALIAGPTLPSDAPLTNGFAAQAEAPVEDDSTIKCICGYNDDDGLTVYCEDCSTWQHIECYYPNTDVPEVHQCINCQPRHIDVKAAADRQRQSRSAPISGERKQKKAPSKSHKKKTKEPQSATQVNGTSLPDKFGHDRLSGSPHDPPPAKRPKTSHRTSSSTTSIINPLQPNPSRKRTNSVALPRASPTKSPFSPDGPQSPNERFSIEFMQLHDKPWESTDSNVFCSLETTNSLAGWLNDNDLFEKVARGKTQHDVFKRWDKPWSELQSMSPGIVQTRHEDTSVTAHGRHPLYIGLTAQRPADPNSFLGELNGEIAQKAEYEAKSEVWPILRHPEPFVFYSDLLPICIDARKHGSELRYTRRSCQPNSIMQIIIVGQEYRFCLISTRAIQQEEEITIPWYIDPKVMEISKAMVDKKNVSAEDCEYKANWVSGVLAHFGACACNRPKDQCVFNLAGFPRLPVPTQETNGLSTKPPRKKHKKGILQISPLSTGRATNSRAGSEAVNHIDVDDEAVESRSASGSIQSRDITPMAHGTESSIGLGVELSSREQRKIQEQERLFARMEEDRNRRGKRNSAGSALNTPSLSTSVSLPERAPLAVAKSTRQNQLGHLDAFNPSPTSASSASKPRVNGRGSELKIRTTSIAQPANTSAPSTRARRPTVDSSTQTPQIWPPTKEQRKEQLRKHRCTTTLAHKLLKQSRARQALQQSRASSRQNSITSPSIASTSTSAERESAVRIGTPNKDMPPPPLPAHLSKLSTETTQVDIIVGETHEGSKDVEMTDSSALQPELAVETPSESLTELAAKQPVEPVSAPTVKPTVEPSAEAPTRSQEKEKISAEATPLVSSHTQTSEEPKTQQLSAKVESSPPISPIPPAPATFDSASKHTKLNGKDISPKPSSEPSPKPALTVELPPVPVFNSPAFSYKSLDSNKSPTTPSVSVSGPLENHSPTTTHGVAPDTPVLSQSPTLSRTPLNITISSSAITLAAAPTPTKKKMSLSDWSNRNKKKKIEQAQQVAQHSPLSATGPGPLDAVKTPAEEKPDMSPVPSFLPAVSETSQIDEAVKTTDPAPSSAAQPMDNVPSSSTTLPTSDPAAMDVDPKPELEKMPEALSSANTT</sequence>
<dbReference type="SUPFAM" id="SSF82199">
    <property type="entry name" value="SET domain"/>
    <property type="match status" value="1"/>
</dbReference>
<feature type="compositionally biased region" description="Basic and acidic residues" evidence="2">
    <location>
        <begin position="720"/>
        <end position="742"/>
    </location>
</feature>
<feature type="compositionally biased region" description="Polar residues" evidence="2">
    <location>
        <begin position="661"/>
        <end position="673"/>
    </location>
</feature>
<dbReference type="Gene3D" id="3.30.40.10">
    <property type="entry name" value="Zinc/RING finger domain, C3HC4 (zinc finger)"/>
    <property type="match status" value="1"/>
</dbReference>
<feature type="region of interest" description="Disordered" evidence="2">
    <location>
        <begin position="944"/>
        <end position="1141"/>
    </location>
</feature>
<dbReference type="Pfam" id="PF00856">
    <property type="entry name" value="SET"/>
    <property type="match status" value="1"/>
</dbReference>
<dbReference type="Gene3D" id="2.170.270.10">
    <property type="entry name" value="SET domain"/>
    <property type="match status" value="1"/>
</dbReference>
<feature type="domain" description="SET" evidence="3">
    <location>
        <begin position="447"/>
        <end position="575"/>
    </location>
</feature>